<protein>
    <submittedName>
        <fullName evidence="9">Serine/threonine-protein kinase SRPK</fullName>
    </submittedName>
</protein>
<dbReference type="GO" id="GO:0005634">
    <property type="term" value="C:nucleus"/>
    <property type="evidence" value="ECO:0007669"/>
    <property type="project" value="TreeGrafter"/>
</dbReference>
<comment type="caution">
    <text evidence="9">The sequence shown here is derived from an EMBL/GenBank/DDBJ whole genome shotgun (WGS) entry which is preliminary data.</text>
</comment>
<evidence type="ECO:0000256" key="4">
    <source>
        <dbReference type="ARBA" id="ARBA00022777"/>
    </source>
</evidence>
<dbReference type="SMART" id="SM00220">
    <property type="entry name" value="S_TKc"/>
    <property type="match status" value="1"/>
</dbReference>
<dbReference type="Gene3D" id="1.10.510.10">
    <property type="entry name" value="Transferase(Phosphotransferase) domain 1"/>
    <property type="match status" value="1"/>
</dbReference>
<dbReference type="PROSITE" id="PS50011">
    <property type="entry name" value="PROTEIN_KINASE_DOM"/>
    <property type="match status" value="1"/>
</dbReference>
<dbReference type="PROSITE" id="PS00107">
    <property type="entry name" value="PROTEIN_KINASE_ATP"/>
    <property type="match status" value="1"/>
</dbReference>
<dbReference type="InterPro" id="IPR008271">
    <property type="entry name" value="Ser/Thr_kinase_AS"/>
</dbReference>
<sequence length="386" mass="43235">MLHPKDGPWGFFPMKLGQLIRGKYEVVRKLGYGTNASIWLAKVRKDNVYEYVALKVLSINATFLEFTHETHETEVGQSFLELPQVVKEDPGYAHCATTWLIGSADSKWGIHYVCLLQPCGTSLETLRAGLPRHRLPLSVVKRVIKQMLQALHFLHIRFHVVHTDFKLDNILVKLYASTEDIDRFLRKYPAQTYPPIPEASRSSDTPLPNLCLDPCLSNLDVCVSDYGNTVRADSINADTPIFTADQVAAPEQLLGHPWSYPADVWALGINTFLMLTGSGPFESQPPMPHSEATKLACIDTLLGPFPAHFLQRCTRAAQFFDANGNLLHPVPFWGGPLEGRLRESLGREATPRDVHNAWSFIRRCLQVDPAARPTVGELLADAWFNA</sequence>
<reference evidence="9 10" key="1">
    <citation type="submission" date="2016-10" db="EMBL/GenBank/DDBJ databases">
        <title>Genome sequence of the basidiomycete white-rot fungus Trametes pubescens.</title>
        <authorList>
            <person name="Makela M.R."/>
            <person name="Granchi Z."/>
            <person name="Peng M."/>
            <person name="De Vries R.P."/>
            <person name="Grigoriev I."/>
            <person name="Riley R."/>
            <person name="Hilden K."/>
        </authorList>
    </citation>
    <scope>NUCLEOTIDE SEQUENCE [LARGE SCALE GENOMIC DNA]</scope>
    <source>
        <strain evidence="9 10">FBCC735</strain>
    </source>
</reference>
<dbReference type="EMBL" id="MNAD01000170">
    <property type="protein sequence ID" value="OJT15379.1"/>
    <property type="molecule type" value="Genomic_DNA"/>
</dbReference>
<evidence type="ECO:0000256" key="6">
    <source>
        <dbReference type="PROSITE-ProRule" id="PRU10141"/>
    </source>
</evidence>
<dbReference type="AlphaFoldDB" id="A0A1M2W6A5"/>
<dbReference type="Proteomes" id="UP000184267">
    <property type="component" value="Unassembled WGS sequence"/>
</dbReference>
<dbReference type="PANTHER" id="PTHR45646:SF11">
    <property type="entry name" value="SERINE_THREONINE-PROTEIN KINASE DOA"/>
    <property type="match status" value="1"/>
</dbReference>
<dbReference type="Gene3D" id="3.30.200.20">
    <property type="entry name" value="Phosphorylase Kinase, domain 1"/>
    <property type="match status" value="1"/>
</dbReference>
<evidence type="ECO:0000313" key="10">
    <source>
        <dbReference type="Proteomes" id="UP000184267"/>
    </source>
</evidence>
<dbReference type="GO" id="GO:0004674">
    <property type="term" value="F:protein serine/threonine kinase activity"/>
    <property type="evidence" value="ECO:0007669"/>
    <property type="project" value="UniProtKB-KW"/>
</dbReference>
<accession>A0A1M2W6A5</accession>
<feature type="binding site" evidence="6">
    <location>
        <position position="55"/>
    </location>
    <ligand>
        <name>ATP</name>
        <dbReference type="ChEBI" id="CHEBI:30616"/>
    </ligand>
</feature>
<keyword evidence="5 6" id="KW-0067">ATP-binding</keyword>
<name>A0A1M2W6A5_TRAPU</name>
<comment type="similarity">
    <text evidence="7">Belongs to the protein kinase superfamily.</text>
</comment>
<keyword evidence="3 6" id="KW-0547">Nucleotide-binding</keyword>
<dbReference type="InterPro" id="IPR051175">
    <property type="entry name" value="CLK_kinases"/>
</dbReference>
<dbReference type="PANTHER" id="PTHR45646">
    <property type="entry name" value="SERINE/THREONINE-PROTEIN KINASE DOA-RELATED"/>
    <property type="match status" value="1"/>
</dbReference>
<organism evidence="9 10">
    <name type="scientific">Trametes pubescens</name>
    <name type="common">White-rot fungus</name>
    <dbReference type="NCBI Taxonomy" id="154538"/>
    <lineage>
        <taxon>Eukaryota</taxon>
        <taxon>Fungi</taxon>
        <taxon>Dikarya</taxon>
        <taxon>Basidiomycota</taxon>
        <taxon>Agaricomycotina</taxon>
        <taxon>Agaricomycetes</taxon>
        <taxon>Polyporales</taxon>
        <taxon>Polyporaceae</taxon>
        <taxon>Trametes</taxon>
    </lineage>
</organism>
<dbReference type="Pfam" id="PF00069">
    <property type="entry name" value="Pkinase"/>
    <property type="match status" value="2"/>
</dbReference>
<dbReference type="InterPro" id="IPR011009">
    <property type="entry name" value="Kinase-like_dom_sf"/>
</dbReference>
<keyword evidence="10" id="KW-1185">Reference proteome</keyword>
<evidence type="ECO:0000256" key="1">
    <source>
        <dbReference type="ARBA" id="ARBA00022527"/>
    </source>
</evidence>
<evidence type="ECO:0000256" key="7">
    <source>
        <dbReference type="RuleBase" id="RU000304"/>
    </source>
</evidence>
<gene>
    <name evidence="9" type="ORF">TRAPUB_8061</name>
</gene>
<feature type="domain" description="Protein kinase" evidence="8">
    <location>
        <begin position="24"/>
        <end position="384"/>
    </location>
</feature>
<dbReference type="GO" id="GO:0005524">
    <property type="term" value="F:ATP binding"/>
    <property type="evidence" value="ECO:0007669"/>
    <property type="project" value="UniProtKB-UniRule"/>
</dbReference>
<dbReference type="OMA" id="QNLVWEL"/>
<dbReference type="PROSITE" id="PS00108">
    <property type="entry name" value="PROTEIN_KINASE_ST"/>
    <property type="match status" value="1"/>
</dbReference>
<evidence type="ECO:0000256" key="2">
    <source>
        <dbReference type="ARBA" id="ARBA00022679"/>
    </source>
</evidence>
<keyword evidence="1 7" id="KW-0723">Serine/threonine-protein kinase</keyword>
<dbReference type="InterPro" id="IPR017441">
    <property type="entry name" value="Protein_kinase_ATP_BS"/>
</dbReference>
<dbReference type="InterPro" id="IPR000719">
    <property type="entry name" value="Prot_kinase_dom"/>
</dbReference>
<keyword evidence="4 9" id="KW-0418">Kinase</keyword>
<evidence type="ECO:0000256" key="3">
    <source>
        <dbReference type="ARBA" id="ARBA00022741"/>
    </source>
</evidence>
<evidence type="ECO:0000256" key="5">
    <source>
        <dbReference type="ARBA" id="ARBA00022840"/>
    </source>
</evidence>
<keyword evidence="2" id="KW-0808">Transferase</keyword>
<dbReference type="SUPFAM" id="SSF56112">
    <property type="entry name" value="Protein kinase-like (PK-like)"/>
    <property type="match status" value="1"/>
</dbReference>
<dbReference type="OrthoDB" id="5979581at2759"/>
<dbReference type="STRING" id="154538.A0A1M2W6A5"/>
<evidence type="ECO:0000313" key="9">
    <source>
        <dbReference type="EMBL" id="OJT15379.1"/>
    </source>
</evidence>
<proteinExistence type="inferred from homology"/>
<evidence type="ECO:0000259" key="8">
    <source>
        <dbReference type="PROSITE" id="PS50011"/>
    </source>
</evidence>